<evidence type="ECO:0000313" key="16">
    <source>
        <dbReference type="Proteomes" id="UP000310687"/>
    </source>
</evidence>
<sequence length="232" mass="25887">MSAHLTAVYTSPTATNTFSSPLSSAPTEASSSQEKSQYLAHLRDNVSQMQHDINQFLTKKMDEDKAATDAPVTSNDEDMEEQMFIDNGLEYYRTSAGKLERTILDLRRGNERRQKLVDGHSVESEKVAAVKALKCLRRGPPCEAQEDLEILITLAGREYIAKHLMHFSLSATKIGAIGNDEKLKDLQPKLEKCIKSIEESGTQITAAMTVDCDLFVHALIQVLEEEQSRLPF</sequence>
<evidence type="ECO:0000313" key="15">
    <source>
        <dbReference type="EMBL" id="THW46355.1"/>
    </source>
</evidence>
<keyword evidence="10" id="KW-0010">Activator</keyword>
<evidence type="ECO:0000256" key="10">
    <source>
        <dbReference type="ARBA" id="ARBA00023159"/>
    </source>
</evidence>
<keyword evidence="12" id="KW-0539">Nucleus</keyword>
<comment type="subunit">
    <text evidence="4">Component of the EKC/KEOPS complex composed of at least BUD32, CGI121, GON7, KAE1 and PCC1; the whole complex dimerizes.</text>
</comment>
<comment type="function">
    <text evidence="13">Component of the EKC/KEOPS complex that is required for the formation of a threonylcarbamoyl group on adenosine at position 37 (t(6)A37) in tRNAs that read codons beginning with adenine. The complex is probably involved in the transfer of the threonylcarbamoyl moiety of threonylcarbamoyl-AMP (TC-AMP) to the N6 group of A37. GON7 likely plays a supporting role to the catalytic subunit KAE1 in the complex. The EKC/KEOPS complex also promotes both telomere uncapping and telomere elongation. The complex is required for efficient recruitment of transcriptional coactivators.</text>
</comment>
<dbReference type="GO" id="GO:0005634">
    <property type="term" value="C:nucleus"/>
    <property type="evidence" value="ECO:0007669"/>
    <property type="project" value="UniProtKB-SubCell"/>
</dbReference>
<evidence type="ECO:0000256" key="11">
    <source>
        <dbReference type="ARBA" id="ARBA00023163"/>
    </source>
</evidence>
<evidence type="ECO:0000256" key="13">
    <source>
        <dbReference type="ARBA" id="ARBA00025393"/>
    </source>
</evidence>
<evidence type="ECO:0000256" key="12">
    <source>
        <dbReference type="ARBA" id="ARBA00023242"/>
    </source>
</evidence>
<evidence type="ECO:0000256" key="14">
    <source>
        <dbReference type="SAM" id="MobiDB-lite"/>
    </source>
</evidence>
<dbReference type="EMBL" id="QZAL01000029">
    <property type="protein sequence ID" value="THW46355.1"/>
    <property type="molecule type" value="Genomic_DNA"/>
</dbReference>
<dbReference type="Pfam" id="PF08738">
    <property type="entry name" value="Gon7"/>
    <property type="match status" value="1"/>
</dbReference>
<keyword evidence="8" id="KW-0779">Telomere</keyword>
<reference evidence="15 16" key="1">
    <citation type="submission" date="2018-10" db="EMBL/GenBank/DDBJ databases">
        <title>Fifty Aureobasidium pullulans genomes reveal a recombining polyextremotolerant generalist.</title>
        <authorList>
            <person name="Gostincar C."/>
            <person name="Turk M."/>
            <person name="Zajc J."/>
            <person name="Gunde-Cimerman N."/>
        </authorList>
    </citation>
    <scope>NUCLEOTIDE SEQUENCE [LARGE SCALE GENOMIC DNA]</scope>
    <source>
        <strain evidence="15 16">EXF-11013</strain>
    </source>
</reference>
<evidence type="ECO:0000256" key="2">
    <source>
        <dbReference type="ARBA" id="ARBA00004574"/>
    </source>
</evidence>
<keyword evidence="9" id="KW-0805">Transcription regulation</keyword>
<dbReference type="GO" id="GO:0008033">
    <property type="term" value="P:tRNA processing"/>
    <property type="evidence" value="ECO:0007669"/>
    <property type="project" value="UniProtKB-KW"/>
</dbReference>
<comment type="subcellular location">
    <subcellularLocation>
        <location evidence="2">Chromosome</location>
        <location evidence="2">Telomere</location>
    </subcellularLocation>
    <subcellularLocation>
        <location evidence="1">Nucleus</location>
    </subcellularLocation>
</comment>
<feature type="compositionally biased region" description="Polar residues" evidence="14">
    <location>
        <begin position="13"/>
        <end position="36"/>
    </location>
</feature>
<accession>A0A4S8Y718</accession>
<dbReference type="InterPro" id="IPR014849">
    <property type="entry name" value="EKC/KEOPS_Gon7"/>
</dbReference>
<feature type="region of interest" description="Disordered" evidence="14">
    <location>
        <begin position="13"/>
        <end position="37"/>
    </location>
</feature>
<protein>
    <recommendedName>
        <fullName evidence="5">EKC/KEOPS complex subunit GON7</fullName>
    </recommendedName>
</protein>
<evidence type="ECO:0000256" key="1">
    <source>
        <dbReference type="ARBA" id="ARBA00004123"/>
    </source>
</evidence>
<comment type="caution">
    <text evidence="15">The sequence shown here is derived from an EMBL/GenBank/DDBJ whole genome shotgun (WGS) entry which is preliminary data.</text>
</comment>
<organism evidence="15 16">
    <name type="scientific">Aureobasidium pullulans</name>
    <name type="common">Black yeast</name>
    <name type="synonym">Pullularia pullulans</name>
    <dbReference type="NCBI Taxonomy" id="5580"/>
    <lineage>
        <taxon>Eukaryota</taxon>
        <taxon>Fungi</taxon>
        <taxon>Dikarya</taxon>
        <taxon>Ascomycota</taxon>
        <taxon>Pezizomycotina</taxon>
        <taxon>Dothideomycetes</taxon>
        <taxon>Dothideomycetidae</taxon>
        <taxon>Dothideales</taxon>
        <taxon>Saccotheciaceae</taxon>
        <taxon>Aureobasidium</taxon>
    </lineage>
</organism>
<proteinExistence type="inferred from homology"/>
<name>A0A4S8Y718_AURPU</name>
<evidence type="ECO:0000256" key="3">
    <source>
        <dbReference type="ARBA" id="ARBA00008529"/>
    </source>
</evidence>
<comment type="similarity">
    <text evidence="3">Belongs to the GON7 family.</text>
</comment>
<keyword evidence="6" id="KW-0158">Chromosome</keyword>
<dbReference type="AlphaFoldDB" id="A0A4S8Y718"/>
<evidence type="ECO:0000256" key="7">
    <source>
        <dbReference type="ARBA" id="ARBA00022694"/>
    </source>
</evidence>
<keyword evidence="7" id="KW-0819">tRNA processing</keyword>
<evidence type="ECO:0000256" key="4">
    <source>
        <dbReference type="ARBA" id="ARBA00011534"/>
    </source>
</evidence>
<evidence type="ECO:0000256" key="6">
    <source>
        <dbReference type="ARBA" id="ARBA00022454"/>
    </source>
</evidence>
<keyword evidence="11" id="KW-0804">Transcription</keyword>
<gene>
    <name evidence="15" type="ORF">D6D22_03149</name>
</gene>
<evidence type="ECO:0000256" key="8">
    <source>
        <dbReference type="ARBA" id="ARBA00022895"/>
    </source>
</evidence>
<dbReference type="Proteomes" id="UP000310687">
    <property type="component" value="Unassembled WGS sequence"/>
</dbReference>
<evidence type="ECO:0000256" key="5">
    <source>
        <dbReference type="ARBA" id="ARBA00019746"/>
    </source>
</evidence>
<evidence type="ECO:0000256" key="9">
    <source>
        <dbReference type="ARBA" id="ARBA00023015"/>
    </source>
</evidence>
<dbReference type="GO" id="GO:0000781">
    <property type="term" value="C:chromosome, telomeric region"/>
    <property type="evidence" value="ECO:0007669"/>
    <property type="project" value="UniProtKB-SubCell"/>
</dbReference>